<sequence length="60" mass="7046">MMRGFRFKGGDIMPEIEVTLKLSKKEIINKQIEKFEEEIMILDSCISTLKMELIRIEGLE</sequence>
<reference evidence="1" key="1">
    <citation type="journal article" date="2015" name="Nature">
        <title>Complex archaea that bridge the gap between prokaryotes and eukaryotes.</title>
        <authorList>
            <person name="Spang A."/>
            <person name="Saw J.H."/>
            <person name="Jorgensen S.L."/>
            <person name="Zaremba-Niedzwiedzka K."/>
            <person name="Martijn J."/>
            <person name="Lind A.E."/>
            <person name="van Eijk R."/>
            <person name="Schleper C."/>
            <person name="Guy L."/>
            <person name="Ettema T.J."/>
        </authorList>
    </citation>
    <scope>NUCLEOTIDE SEQUENCE</scope>
</reference>
<proteinExistence type="predicted"/>
<evidence type="ECO:0000313" key="1">
    <source>
        <dbReference type="EMBL" id="KKM10467.1"/>
    </source>
</evidence>
<dbReference type="AlphaFoldDB" id="A0A0F9HBZ6"/>
<accession>A0A0F9HBZ6</accession>
<organism evidence="1">
    <name type="scientific">marine sediment metagenome</name>
    <dbReference type="NCBI Taxonomy" id="412755"/>
    <lineage>
        <taxon>unclassified sequences</taxon>
        <taxon>metagenomes</taxon>
        <taxon>ecological metagenomes</taxon>
    </lineage>
</organism>
<name>A0A0F9HBZ6_9ZZZZ</name>
<dbReference type="EMBL" id="LAZR01015507">
    <property type="protein sequence ID" value="KKM10467.1"/>
    <property type="molecule type" value="Genomic_DNA"/>
</dbReference>
<gene>
    <name evidence="1" type="ORF">LCGC14_1721840</name>
</gene>
<protein>
    <submittedName>
        <fullName evidence="1">Uncharacterized protein</fullName>
    </submittedName>
</protein>
<comment type="caution">
    <text evidence="1">The sequence shown here is derived from an EMBL/GenBank/DDBJ whole genome shotgun (WGS) entry which is preliminary data.</text>
</comment>